<organism evidence="2 3">
    <name type="scientific">Effrenium voratum</name>
    <dbReference type="NCBI Taxonomy" id="2562239"/>
    <lineage>
        <taxon>Eukaryota</taxon>
        <taxon>Sar</taxon>
        <taxon>Alveolata</taxon>
        <taxon>Dinophyceae</taxon>
        <taxon>Suessiales</taxon>
        <taxon>Symbiodiniaceae</taxon>
        <taxon>Effrenium</taxon>
    </lineage>
</organism>
<evidence type="ECO:0000256" key="1">
    <source>
        <dbReference type="SAM" id="MobiDB-lite"/>
    </source>
</evidence>
<dbReference type="EMBL" id="CAUJNA010003672">
    <property type="protein sequence ID" value="CAJ1407453.1"/>
    <property type="molecule type" value="Genomic_DNA"/>
</dbReference>
<reference evidence="2" key="1">
    <citation type="submission" date="2023-08" db="EMBL/GenBank/DDBJ databases">
        <authorList>
            <person name="Chen Y."/>
            <person name="Shah S."/>
            <person name="Dougan E. K."/>
            <person name="Thang M."/>
            <person name="Chan C."/>
        </authorList>
    </citation>
    <scope>NUCLEOTIDE SEQUENCE</scope>
</reference>
<evidence type="ECO:0000313" key="3">
    <source>
        <dbReference type="Proteomes" id="UP001178507"/>
    </source>
</evidence>
<sequence length="148" mass="15576">MAGRWNAAQCLDGRRSRKHRCRALPDFSLARRGRAGKAAKGSPPRDQVAVPGNGEWRAEASSCKRALRAPFGSVASSCKKTGHAPGAQAGRLTSDELCVASASQPPAADAGLIERVAKGDALPDQEVAGPRLSSAPGRRIRSRLKTRP</sequence>
<comment type="caution">
    <text evidence="2">The sequence shown here is derived from an EMBL/GenBank/DDBJ whole genome shotgun (WGS) entry which is preliminary data.</text>
</comment>
<gene>
    <name evidence="2" type="ORF">EVOR1521_LOCUS29146</name>
</gene>
<protein>
    <submittedName>
        <fullName evidence="2">Uncharacterized protein</fullName>
    </submittedName>
</protein>
<accession>A0AA36NLI3</accession>
<dbReference type="Proteomes" id="UP001178507">
    <property type="component" value="Unassembled WGS sequence"/>
</dbReference>
<feature type="region of interest" description="Disordered" evidence="1">
    <location>
        <begin position="121"/>
        <end position="148"/>
    </location>
</feature>
<proteinExistence type="predicted"/>
<keyword evidence="3" id="KW-1185">Reference proteome</keyword>
<evidence type="ECO:0000313" key="2">
    <source>
        <dbReference type="EMBL" id="CAJ1407453.1"/>
    </source>
</evidence>
<feature type="region of interest" description="Disordered" evidence="1">
    <location>
        <begin position="32"/>
        <end position="53"/>
    </location>
</feature>
<dbReference type="AlphaFoldDB" id="A0AA36NLI3"/>
<feature type="compositionally biased region" description="Basic residues" evidence="1">
    <location>
        <begin position="138"/>
        <end position="148"/>
    </location>
</feature>
<name>A0AA36NLI3_9DINO</name>